<evidence type="ECO:0000313" key="3">
    <source>
        <dbReference type="Proteomes" id="UP001235939"/>
    </source>
</evidence>
<reference evidence="2 3" key="1">
    <citation type="submission" date="2022-03" db="EMBL/GenBank/DDBJ databases">
        <title>A chromosomal length assembly of Cordylochernes scorpioides.</title>
        <authorList>
            <person name="Zeh D."/>
            <person name="Zeh J."/>
        </authorList>
    </citation>
    <scope>NUCLEOTIDE SEQUENCE [LARGE SCALE GENOMIC DNA]</scope>
    <source>
        <strain evidence="2">IN4F17</strain>
        <tissue evidence="2">Whole Body</tissue>
    </source>
</reference>
<organism evidence="2 3">
    <name type="scientific">Cordylochernes scorpioides</name>
    <dbReference type="NCBI Taxonomy" id="51811"/>
    <lineage>
        <taxon>Eukaryota</taxon>
        <taxon>Metazoa</taxon>
        <taxon>Ecdysozoa</taxon>
        <taxon>Arthropoda</taxon>
        <taxon>Chelicerata</taxon>
        <taxon>Arachnida</taxon>
        <taxon>Pseudoscorpiones</taxon>
        <taxon>Cheliferoidea</taxon>
        <taxon>Chernetidae</taxon>
        <taxon>Cordylochernes</taxon>
    </lineage>
</organism>
<dbReference type="EMBL" id="CP092884">
    <property type="protein sequence ID" value="UYV82820.1"/>
    <property type="molecule type" value="Genomic_DNA"/>
</dbReference>
<keyword evidence="3" id="KW-1185">Reference proteome</keyword>
<gene>
    <name evidence="2" type="ORF">LAZ67_22000973</name>
</gene>
<proteinExistence type="predicted"/>
<sequence length="89" mass="9890">MFLSSKFIFYTKFLVDIPGKSKMEFRRSSRLQGLQLQYGLDDLPRSTKMVKTEASGNPEVFGTNAGQQSAACHIPRNPPTFSGESGRDS</sequence>
<evidence type="ECO:0000256" key="1">
    <source>
        <dbReference type="SAM" id="MobiDB-lite"/>
    </source>
</evidence>
<accession>A0ABY6LSW7</accession>
<dbReference type="Proteomes" id="UP001235939">
    <property type="component" value="Chromosome 22"/>
</dbReference>
<feature type="region of interest" description="Disordered" evidence="1">
    <location>
        <begin position="55"/>
        <end position="89"/>
    </location>
</feature>
<protein>
    <submittedName>
        <fullName evidence="2">Uncharacterized protein</fullName>
    </submittedName>
</protein>
<name>A0ABY6LSW7_9ARAC</name>
<evidence type="ECO:0000313" key="2">
    <source>
        <dbReference type="EMBL" id="UYV82820.1"/>
    </source>
</evidence>